<protein>
    <submittedName>
        <fullName evidence="1">Uncharacterized protein</fullName>
    </submittedName>
</protein>
<proteinExistence type="predicted"/>
<accession>A0ABR5W6R3</accession>
<name>A0ABR5W6R3_9VIBR</name>
<dbReference type="Proteomes" id="UP000075609">
    <property type="component" value="Unassembled WGS sequence"/>
</dbReference>
<evidence type="ECO:0000313" key="1">
    <source>
        <dbReference type="EMBL" id="KYN90899.1"/>
    </source>
</evidence>
<sequence>MFKEQSEIIVKTSGHEVDYLKGVRQCMSDKDFKLLVTNEFSKYIKNTTAVNHMVDSGSHAYELSTILKMSNSVWFASALDYFCSAFRSAMLQHPDEVIAIVEECYTKVHHSLANYHDAFFLQNYESLTQTRLKVRAYFRMLGDTLESVHFPHIQFMYQVLTKVPGSVLYGRKLKVSNGKAVSELLEIDEFRLALEGNLKNVSLSQWRNISHHSAYHYDTSRDIVICTYGNDNKVELTFSELEILMVDFDTIQALLKICVDFPLMDYLGSFKFDSSLELTVETLLSQLGNTLGLNGYTLISIDKVLNSWTINIEDTGMRGVKGFQSNGPMFFPYIGLLSEKGINVTLELFTSSGTSIQKVMVQSK</sequence>
<keyword evidence="2" id="KW-1185">Reference proteome</keyword>
<dbReference type="EMBL" id="LOBP01000005">
    <property type="protein sequence ID" value="KYN90899.1"/>
    <property type="molecule type" value="Genomic_DNA"/>
</dbReference>
<dbReference type="RefSeq" id="WP_061898957.1">
    <property type="nucleotide sequence ID" value="NZ_CAXYEW010000073.1"/>
</dbReference>
<comment type="caution">
    <text evidence="1">The sequence shown here is derived from an EMBL/GenBank/DDBJ whole genome shotgun (WGS) entry which is preliminary data.</text>
</comment>
<organism evidence="1 2">
    <name type="scientific">Vibrio cidicii</name>
    <dbReference type="NCBI Taxonomy" id="1763883"/>
    <lineage>
        <taxon>Bacteria</taxon>
        <taxon>Pseudomonadati</taxon>
        <taxon>Pseudomonadota</taxon>
        <taxon>Gammaproteobacteria</taxon>
        <taxon>Vibrionales</taxon>
        <taxon>Vibrionaceae</taxon>
        <taxon>Vibrio</taxon>
    </lineage>
</organism>
<reference evidence="1 2" key="1">
    <citation type="submission" date="2015-12" db="EMBL/GenBank/DDBJ databases">
        <authorList>
            <person name="Tarr C.L."/>
            <person name="Gladney L.M."/>
        </authorList>
    </citation>
    <scope>NUCLEOTIDE SEQUENCE [LARGE SCALE GENOMIC DNA]</scope>
    <source>
        <strain evidence="1 2">1048-83</strain>
    </source>
</reference>
<evidence type="ECO:0000313" key="2">
    <source>
        <dbReference type="Proteomes" id="UP000075609"/>
    </source>
</evidence>
<gene>
    <name evidence="1" type="ORF">ATY35_20515</name>
</gene>